<evidence type="ECO:0000313" key="2">
    <source>
        <dbReference type="Proteomes" id="UP000828048"/>
    </source>
</evidence>
<accession>A0ACB7Z7Y8</accession>
<keyword evidence="2" id="KW-1185">Reference proteome</keyword>
<comment type="caution">
    <text evidence="1">The sequence shown here is derived from an EMBL/GenBank/DDBJ whole genome shotgun (WGS) entry which is preliminary data.</text>
</comment>
<reference evidence="1 2" key="1">
    <citation type="journal article" date="2021" name="Hortic Res">
        <title>High-quality reference genome and annotation aids understanding of berry development for evergreen blueberry (Vaccinium darrowii).</title>
        <authorList>
            <person name="Yu J."/>
            <person name="Hulse-Kemp A.M."/>
            <person name="Babiker E."/>
            <person name="Staton M."/>
        </authorList>
    </citation>
    <scope>NUCLEOTIDE SEQUENCE [LARGE SCALE GENOMIC DNA]</scope>
    <source>
        <strain evidence="2">cv. NJ 8807/NJ 8810</strain>
        <tissue evidence="1">Young leaf</tissue>
    </source>
</reference>
<gene>
    <name evidence="1" type="ORF">Vadar_030670</name>
</gene>
<evidence type="ECO:0000313" key="1">
    <source>
        <dbReference type="EMBL" id="KAH7861771.1"/>
    </source>
</evidence>
<dbReference type="EMBL" id="CM037154">
    <property type="protein sequence ID" value="KAH7861771.1"/>
    <property type="molecule type" value="Genomic_DNA"/>
</dbReference>
<name>A0ACB7Z7Y8_9ERIC</name>
<dbReference type="Proteomes" id="UP000828048">
    <property type="component" value="Chromosome 4"/>
</dbReference>
<protein>
    <submittedName>
        <fullName evidence="1">Uncharacterized protein</fullName>
    </submittedName>
</protein>
<organism evidence="1 2">
    <name type="scientific">Vaccinium darrowii</name>
    <dbReference type="NCBI Taxonomy" id="229202"/>
    <lineage>
        <taxon>Eukaryota</taxon>
        <taxon>Viridiplantae</taxon>
        <taxon>Streptophyta</taxon>
        <taxon>Embryophyta</taxon>
        <taxon>Tracheophyta</taxon>
        <taxon>Spermatophyta</taxon>
        <taxon>Magnoliopsida</taxon>
        <taxon>eudicotyledons</taxon>
        <taxon>Gunneridae</taxon>
        <taxon>Pentapetalae</taxon>
        <taxon>asterids</taxon>
        <taxon>Ericales</taxon>
        <taxon>Ericaceae</taxon>
        <taxon>Vaccinioideae</taxon>
        <taxon>Vaccinieae</taxon>
        <taxon>Vaccinium</taxon>
    </lineage>
</organism>
<proteinExistence type="predicted"/>
<sequence>MGRETKPLAYLPPPMSTKKAAAAAATTTTENDCCECDILKPVGFILFGTLMSYLFTLIANYDCSIIPKFQIESISVPPFTITEGWNNNRIRILPQSDVDLNFTVTNPSSDRDMICDNLLLLVSYKKELILGGFLAPFHQDAGEEKTVHETVGAASPGFVNNLVIARSLVSAKAVNFTVRVDGRVKYAPGTSSEKVHGLKVLCENVEIGYPPDCDSEAAGTMLAKPEECRVAVVEAFRKKVSNQSENLERPSKLKDELTLDDSLQVKLKFRDNHCFLLLSSKVTSTENDLVNVSSWKTCDETVDEMEADGRRRGVPTQLEVSLPTGEGLLEIIMVGGCNSISRSAAASALGLSINLIVIFLHRHHCACVRVYS</sequence>